<accession>A0ACB8YK07</accession>
<proteinExistence type="predicted"/>
<reference evidence="1 2" key="2">
    <citation type="journal article" date="2022" name="Mol. Ecol. Resour.">
        <title>The genomes of chicory, endive, great burdock and yacon provide insights into Asteraceae paleo-polyploidization history and plant inulin production.</title>
        <authorList>
            <person name="Fan W."/>
            <person name="Wang S."/>
            <person name="Wang H."/>
            <person name="Wang A."/>
            <person name="Jiang F."/>
            <person name="Liu H."/>
            <person name="Zhao H."/>
            <person name="Xu D."/>
            <person name="Zhang Y."/>
        </authorList>
    </citation>
    <scope>NUCLEOTIDE SEQUENCE [LARGE SCALE GENOMIC DNA]</scope>
    <source>
        <strain evidence="2">cv. Niubang</strain>
    </source>
</reference>
<sequence>MFLLGSQLLEMASEVRKLMDKVSPLFGKLWRPFGSMLMLDCCPNIHWDLGIKMLHMIWEKSIAFFSLEMEAENIPIRYKKIVHVIHYGSDGMHVVTGGG</sequence>
<gene>
    <name evidence="1" type="ORF">L6452_34824</name>
</gene>
<dbReference type="Proteomes" id="UP001055879">
    <property type="component" value="Linkage Group LG12"/>
</dbReference>
<organism evidence="1 2">
    <name type="scientific">Arctium lappa</name>
    <name type="common">Greater burdock</name>
    <name type="synonym">Lappa major</name>
    <dbReference type="NCBI Taxonomy" id="4217"/>
    <lineage>
        <taxon>Eukaryota</taxon>
        <taxon>Viridiplantae</taxon>
        <taxon>Streptophyta</taxon>
        <taxon>Embryophyta</taxon>
        <taxon>Tracheophyta</taxon>
        <taxon>Spermatophyta</taxon>
        <taxon>Magnoliopsida</taxon>
        <taxon>eudicotyledons</taxon>
        <taxon>Gunneridae</taxon>
        <taxon>Pentapetalae</taxon>
        <taxon>asterids</taxon>
        <taxon>campanulids</taxon>
        <taxon>Asterales</taxon>
        <taxon>Asteraceae</taxon>
        <taxon>Carduoideae</taxon>
        <taxon>Cardueae</taxon>
        <taxon>Arctiinae</taxon>
        <taxon>Arctium</taxon>
    </lineage>
</organism>
<dbReference type="EMBL" id="CM042058">
    <property type="protein sequence ID" value="KAI3685576.1"/>
    <property type="molecule type" value="Genomic_DNA"/>
</dbReference>
<comment type="caution">
    <text evidence="1">The sequence shown here is derived from an EMBL/GenBank/DDBJ whole genome shotgun (WGS) entry which is preliminary data.</text>
</comment>
<name>A0ACB8YK07_ARCLA</name>
<keyword evidence="2" id="KW-1185">Reference proteome</keyword>
<reference evidence="2" key="1">
    <citation type="journal article" date="2022" name="Mol. Ecol. Resour.">
        <title>The genomes of chicory, endive, great burdock and yacon provide insights into Asteraceae palaeo-polyploidization history and plant inulin production.</title>
        <authorList>
            <person name="Fan W."/>
            <person name="Wang S."/>
            <person name="Wang H."/>
            <person name="Wang A."/>
            <person name="Jiang F."/>
            <person name="Liu H."/>
            <person name="Zhao H."/>
            <person name="Xu D."/>
            <person name="Zhang Y."/>
        </authorList>
    </citation>
    <scope>NUCLEOTIDE SEQUENCE [LARGE SCALE GENOMIC DNA]</scope>
    <source>
        <strain evidence="2">cv. Niubang</strain>
    </source>
</reference>
<evidence type="ECO:0000313" key="1">
    <source>
        <dbReference type="EMBL" id="KAI3685576.1"/>
    </source>
</evidence>
<protein>
    <submittedName>
        <fullName evidence="1">Uncharacterized protein</fullName>
    </submittedName>
</protein>
<evidence type="ECO:0000313" key="2">
    <source>
        <dbReference type="Proteomes" id="UP001055879"/>
    </source>
</evidence>